<dbReference type="PANTHER" id="PTHR14456:SF2">
    <property type="entry name" value="INOSITOL-PENTAKISPHOSPHATE 2-KINASE"/>
    <property type="match status" value="1"/>
</dbReference>
<dbReference type="InParanoid" id="A0A151GSD4"/>
<accession>A0A151GSD4</accession>
<evidence type="ECO:0000256" key="9">
    <source>
        <dbReference type="RuleBase" id="RU364126"/>
    </source>
</evidence>
<evidence type="ECO:0000256" key="3">
    <source>
        <dbReference type="ARBA" id="ARBA00012023"/>
    </source>
</evidence>
<dbReference type="STRING" id="98403.A0A151GSD4"/>
<dbReference type="GO" id="GO:0032958">
    <property type="term" value="P:inositol phosphate biosynthetic process"/>
    <property type="evidence" value="ECO:0007669"/>
    <property type="project" value="TreeGrafter"/>
</dbReference>
<evidence type="ECO:0000256" key="8">
    <source>
        <dbReference type="ARBA" id="ARBA00022840"/>
    </source>
</evidence>
<evidence type="ECO:0000256" key="6">
    <source>
        <dbReference type="ARBA" id="ARBA00022741"/>
    </source>
</evidence>
<dbReference type="GO" id="GO:0035299">
    <property type="term" value="F:inositol-1,3,4,5,6-pentakisphosphate 2-kinase activity"/>
    <property type="evidence" value="ECO:0007669"/>
    <property type="project" value="UniProtKB-EC"/>
</dbReference>
<comment type="caution">
    <text evidence="11">The sequence shown here is derived from an EMBL/GenBank/DDBJ whole genome shotgun (WGS) entry which is preliminary data.</text>
</comment>
<dbReference type="PANTHER" id="PTHR14456">
    <property type="entry name" value="INOSITOL POLYPHOSPHATE KINASE 1"/>
    <property type="match status" value="1"/>
</dbReference>
<keyword evidence="5 9" id="KW-0808">Transferase</keyword>
<dbReference type="GO" id="GO:0005634">
    <property type="term" value="C:nucleus"/>
    <property type="evidence" value="ECO:0007669"/>
    <property type="project" value="TreeGrafter"/>
</dbReference>
<keyword evidence="7 9" id="KW-0418">Kinase</keyword>
<sequence length="464" mass="51943">MAWQLVPPQRRTQDSAQVSHRLDDGRDSRGGQCLHHDDAGLDDDDCSWITPKDMALLKALAAADASRGTLQHHGRPKMLPRGTRPLKLVGEGSANAVFELKLPRHNGSVPEFHGVLLRVAKVPSLNAHPTYDYLAQQKFFQYSIKPLLGKHVVHQELVILRASGIIDELNKFLRDINHSRAPKFRGSFIGQADWGFLVEDMRPQDANESLLVEFKPKWLSQSPSAPKAAVRCRQCAMELRNLVKNPSSGRAMPENKPCPLSLVNKNAPKQTSSPFRIAPNLSGVDGGEHFGDVLVDVANHTAIHDLKRHQDDHDACGPLKAEPSNPCFNIAMTLRDCTCFVQIHRRERSMKLRLGDFDWKNPKVKMDHWRGAEEELIAGGFYTADWIVCDGLYYRMPTLCTLEYSRTSANNPPEVLHIRDGDGAAEPVRPLQAASRMKVFHHTTDLAALQPLLEPYKLEAPKFS</sequence>
<comment type="similarity">
    <text evidence="2">Belongs to the IPK1 type 1 family.</text>
</comment>
<feature type="region of interest" description="Disordered" evidence="10">
    <location>
        <begin position="1"/>
        <end position="32"/>
    </location>
</feature>
<dbReference type="AlphaFoldDB" id="A0A151GSD4"/>
<comment type="domain">
    <text evidence="9">The EXKPK motif is conserved in inositol-pentakisphosphate 2-kinases of both family 1 and 2.</text>
</comment>
<feature type="compositionally biased region" description="Basic and acidic residues" evidence="10">
    <location>
        <begin position="20"/>
        <end position="32"/>
    </location>
</feature>
<evidence type="ECO:0000256" key="10">
    <source>
        <dbReference type="SAM" id="MobiDB-lite"/>
    </source>
</evidence>
<gene>
    <name evidence="11" type="ORF">DCS_01153</name>
</gene>
<comment type="function">
    <text evidence="1">Has kinase activity and phosphorylates inositol-1,3,4,5,6-pentakisphosphate (Ins(1,3,4,5,6)P5) to produce 1,2,3,4,5,6-hexakisphosphate (InsP6), also known as phytate.</text>
</comment>
<dbReference type="Pfam" id="PF06090">
    <property type="entry name" value="Ins_P5_2-kin"/>
    <property type="match status" value="2"/>
</dbReference>
<proteinExistence type="inferred from homology"/>
<dbReference type="EC" id="2.7.1.158" evidence="3 9"/>
<evidence type="ECO:0000313" key="11">
    <source>
        <dbReference type="EMBL" id="KYK60019.1"/>
    </source>
</evidence>
<dbReference type="GO" id="GO:0005524">
    <property type="term" value="F:ATP binding"/>
    <property type="evidence" value="ECO:0007669"/>
    <property type="project" value="UniProtKB-KW"/>
</dbReference>
<dbReference type="Proteomes" id="UP000076580">
    <property type="component" value="Chromosome 01"/>
</dbReference>
<keyword evidence="8 9" id="KW-0067">ATP-binding</keyword>
<evidence type="ECO:0000256" key="2">
    <source>
        <dbReference type="ARBA" id="ARBA00008305"/>
    </source>
</evidence>
<evidence type="ECO:0000256" key="4">
    <source>
        <dbReference type="ARBA" id="ARBA00014846"/>
    </source>
</evidence>
<protein>
    <recommendedName>
        <fullName evidence="4 9">Inositol-pentakisphosphate 2-kinase</fullName>
        <ecNumber evidence="3 9">2.7.1.158</ecNumber>
    </recommendedName>
</protein>
<dbReference type="InterPro" id="IPR009286">
    <property type="entry name" value="Ins_P5_2-kin"/>
</dbReference>
<organism evidence="11 12">
    <name type="scientific">Drechmeria coniospora</name>
    <name type="common">Nematophagous fungus</name>
    <name type="synonym">Meria coniospora</name>
    <dbReference type="NCBI Taxonomy" id="98403"/>
    <lineage>
        <taxon>Eukaryota</taxon>
        <taxon>Fungi</taxon>
        <taxon>Dikarya</taxon>
        <taxon>Ascomycota</taxon>
        <taxon>Pezizomycotina</taxon>
        <taxon>Sordariomycetes</taxon>
        <taxon>Hypocreomycetidae</taxon>
        <taxon>Hypocreales</taxon>
        <taxon>Ophiocordycipitaceae</taxon>
        <taxon>Drechmeria</taxon>
    </lineage>
</organism>
<keyword evidence="12" id="KW-1185">Reference proteome</keyword>
<comment type="catalytic activity">
    <reaction evidence="9">
        <text>1D-myo-inositol 1,3,4,5,6-pentakisphosphate + ATP = 1D-myo-inositol hexakisphosphate + ADP + H(+)</text>
        <dbReference type="Rhea" id="RHEA:20313"/>
        <dbReference type="ChEBI" id="CHEBI:15378"/>
        <dbReference type="ChEBI" id="CHEBI:30616"/>
        <dbReference type="ChEBI" id="CHEBI:57733"/>
        <dbReference type="ChEBI" id="CHEBI:58130"/>
        <dbReference type="ChEBI" id="CHEBI:456216"/>
        <dbReference type="EC" id="2.7.1.158"/>
    </reaction>
</comment>
<dbReference type="RefSeq" id="XP_040659371.1">
    <property type="nucleotide sequence ID" value="XM_040798488.1"/>
</dbReference>
<dbReference type="GeneID" id="63713796"/>
<evidence type="ECO:0000256" key="7">
    <source>
        <dbReference type="ARBA" id="ARBA00022777"/>
    </source>
</evidence>
<reference evidence="11 12" key="1">
    <citation type="journal article" date="2016" name="Sci. Rep.">
        <title>Insights into Adaptations to a Near-Obligate Nematode Endoparasitic Lifestyle from the Finished Genome of Drechmeria coniospora.</title>
        <authorList>
            <person name="Zhang L."/>
            <person name="Zhou Z."/>
            <person name="Guo Q."/>
            <person name="Fokkens L."/>
            <person name="Miskei M."/>
            <person name="Pocsi I."/>
            <person name="Zhang W."/>
            <person name="Chen M."/>
            <person name="Wang L."/>
            <person name="Sun Y."/>
            <person name="Donzelli B.G."/>
            <person name="Gibson D.M."/>
            <person name="Nelson D.R."/>
            <person name="Luo J.G."/>
            <person name="Rep M."/>
            <person name="Liu H."/>
            <person name="Yang S."/>
            <person name="Wang J."/>
            <person name="Krasnoff S.B."/>
            <person name="Xu Y."/>
            <person name="Molnar I."/>
            <person name="Lin M."/>
        </authorList>
    </citation>
    <scope>NUCLEOTIDE SEQUENCE [LARGE SCALE GENOMIC DNA]</scope>
    <source>
        <strain evidence="11 12">ARSEF 6962</strain>
    </source>
</reference>
<evidence type="ECO:0000313" key="12">
    <source>
        <dbReference type="Proteomes" id="UP000076580"/>
    </source>
</evidence>
<comment type="function">
    <text evidence="9">Phosphorylates Ins(1,3,4,5,6)P5 at position 2 to form Ins(1,2,3,4,5,6)P6 (InsP6 or phytate).</text>
</comment>
<keyword evidence="6 9" id="KW-0547">Nucleotide-binding</keyword>
<evidence type="ECO:0000256" key="1">
    <source>
        <dbReference type="ARBA" id="ARBA00003979"/>
    </source>
</evidence>
<dbReference type="EMBL" id="LAYC01000001">
    <property type="protein sequence ID" value="KYK60019.1"/>
    <property type="molecule type" value="Genomic_DNA"/>
</dbReference>
<evidence type="ECO:0000256" key="5">
    <source>
        <dbReference type="ARBA" id="ARBA00022679"/>
    </source>
</evidence>
<name>A0A151GSD4_DRECN</name>